<evidence type="ECO:0000313" key="3">
    <source>
        <dbReference type="RefSeq" id="XP_025425347.1"/>
    </source>
</evidence>
<name>A0A8B8GSV0_9HEMI</name>
<reference evidence="3" key="1">
    <citation type="submission" date="2025-08" db="UniProtKB">
        <authorList>
            <consortium name="RefSeq"/>
        </authorList>
    </citation>
    <scope>IDENTIFICATION</scope>
    <source>
        <tissue evidence="3">Whole body</tissue>
    </source>
</reference>
<dbReference type="PANTHER" id="PTHR45749:SF35">
    <property type="entry name" value="AC-LIKE TRANSPOSASE-RELATED"/>
    <property type="match status" value="1"/>
</dbReference>
<keyword evidence="2" id="KW-1185">Reference proteome</keyword>
<dbReference type="RefSeq" id="XP_025425347.1">
    <property type="nucleotide sequence ID" value="XM_025569562.1"/>
</dbReference>
<evidence type="ECO:0000259" key="1">
    <source>
        <dbReference type="Pfam" id="PF05699"/>
    </source>
</evidence>
<feature type="domain" description="HAT C-terminal dimerisation" evidence="1">
    <location>
        <begin position="143"/>
        <end position="214"/>
    </location>
</feature>
<dbReference type="AlphaFoldDB" id="A0A8B8GSV0"/>
<dbReference type="GeneID" id="112694170"/>
<organism evidence="2 3">
    <name type="scientific">Sipha flava</name>
    <name type="common">yellow sugarcane aphid</name>
    <dbReference type="NCBI Taxonomy" id="143950"/>
    <lineage>
        <taxon>Eukaryota</taxon>
        <taxon>Metazoa</taxon>
        <taxon>Ecdysozoa</taxon>
        <taxon>Arthropoda</taxon>
        <taxon>Hexapoda</taxon>
        <taxon>Insecta</taxon>
        <taxon>Pterygota</taxon>
        <taxon>Neoptera</taxon>
        <taxon>Paraneoptera</taxon>
        <taxon>Hemiptera</taxon>
        <taxon>Sternorrhyncha</taxon>
        <taxon>Aphidomorpha</taxon>
        <taxon>Aphidoidea</taxon>
        <taxon>Aphididae</taxon>
        <taxon>Sipha</taxon>
    </lineage>
</organism>
<dbReference type="PANTHER" id="PTHR45749">
    <property type="match status" value="1"/>
</dbReference>
<evidence type="ECO:0000313" key="2">
    <source>
        <dbReference type="Proteomes" id="UP000694846"/>
    </source>
</evidence>
<sequence>MNLDVVINGLKVDAKEISTILNINPVFKETRIRKRKRFFSYEENEESINSQKSPEEKFKIEYFYQIVDTAIQSMELRFLQFEEYSNMFGFLYSLEKLCNLSENDFMKCCFDLDISLRDGEKHDINGAEILSELKIIRQIIPVEINTSIEILQFIKDLQNPFTNANISYRILLTIPITVASAERSFSRSKLIKSYLRTSTTQERLSSLAILSIEKYIASNLDYDEVINEFAKYKARKVNFL</sequence>
<gene>
    <name evidence="3" type="primary">LOC112694170</name>
</gene>
<protein>
    <submittedName>
        <fullName evidence="3">Uncharacterized protein LOC112694170</fullName>
    </submittedName>
</protein>
<dbReference type="Pfam" id="PF05699">
    <property type="entry name" value="Dimer_Tnp_hAT"/>
    <property type="match status" value="1"/>
</dbReference>
<accession>A0A8B8GSV0</accession>
<dbReference type="GO" id="GO:0046983">
    <property type="term" value="F:protein dimerization activity"/>
    <property type="evidence" value="ECO:0007669"/>
    <property type="project" value="InterPro"/>
</dbReference>
<dbReference type="Proteomes" id="UP000694846">
    <property type="component" value="Unplaced"/>
</dbReference>
<dbReference type="OrthoDB" id="6624132at2759"/>
<dbReference type="InterPro" id="IPR008906">
    <property type="entry name" value="HATC_C_dom"/>
</dbReference>
<proteinExistence type="predicted"/>